<name>A0A174AQ88_9BACE</name>
<dbReference type="Pfam" id="PF07980">
    <property type="entry name" value="SusD_RagB"/>
    <property type="match status" value="1"/>
</dbReference>
<feature type="chain" id="PRO_5008017834" evidence="6">
    <location>
        <begin position="25"/>
        <end position="683"/>
    </location>
</feature>
<dbReference type="AlphaFoldDB" id="A0A174AQ88"/>
<evidence type="ECO:0000256" key="3">
    <source>
        <dbReference type="ARBA" id="ARBA00022729"/>
    </source>
</evidence>
<comment type="similarity">
    <text evidence="2">Belongs to the SusD family.</text>
</comment>
<keyword evidence="4" id="KW-0472">Membrane</keyword>
<dbReference type="EMBL" id="CYZH01000004">
    <property type="protein sequence ID" value="CUN90762.1"/>
    <property type="molecule type" value="Genomic_DNA"/>
</dbReference>
<evidence type="ECO:0000259" key="8">
    <source>
        <dbReference type="Pfam" id="PF14322"/>
    </source>
</evidence>
<proteinExistence type="inferred from homology"/>
<feature type="domain" description="RagB/SusD" evidence="7">
    <location>
        <begin position="365"/>
        <end position="679"/>
    </location>
</feature>
<dbReference type="GO" id="GO:0009279">
    <property type="term" value="C:cell outer membrane"/>
    <property type="evidence" value="ECO:0007669"/>
    <property type="project" value="UniProtKB-SubCell"/>
</dbReference>
<dbReference type="Gene3D" id="1.25.40.390">
    <property type="match status" value="1"/>
</dbReference>
<comment type="subcellular location">
    <subcellularLocation>
        <location evidence="1">Cell outer membrane</location>
    </subcellularLocation>
</comment>
<dbReference type="STRING" id="338188.ERS852397_01042"/>
<sequence length="683" mass="79533">MYKMKKIYKLYIGILLSIVTVSCVDTLDADKYFRDRKTMEDIFADKDSTEAWLAHAYSYLAGENMEVSTKENILWCFADDIYFGSGDDYKKFKTGTYDENWRHSWGASYKGIRQASIFIQYIDMNTKFTQEERDDMKAQARFVRAYYYWLLLRRYGPIPILPNEGLNYMDSYDQLERPRNTYDECVEYIESEMRLAAKDLPLIRTVDQIARPTRGAALAARARALLYAASPINNPRPGIDTDKFSDLTDHNGKCLLAQEYDDNKWARAAAAAKDVMELPGNYRGGHRYDLYHKKANDDPAKGQVTVKPYNDNDFFLKTWDEGGYSDIDPMQSYREVFDGSIGMERNPELIFSRGANQGANSLVLMVTNQLPYAEGGGNNKYGMTQKMCDTYYMNDGKNFDRNEFLKEYPKEQRFVTDQEAKDGTFPYLKKGVYKEYAYREPRFYASVAFNGSVWELYRNSEIQDHEKETDLQAFYYRGSSNGYSSLHNWLPTGIGIKKFVNADDTKIAADKIVTKAEPAIRYAEVLLIYAEALNELEDGKMYNIPSWDGASIYSIQRTKSEMQKGIRPVRSRAGVPDYEDSDYQNKDAFRKKLKQERMIELMGEGQRYFDLRRWRDVDVEESKEIEGCNYLMMESQRDYFHTPTVINDLPTAFSRKLYFWPINHDELKRNSLLTQNPGWTYND</sequence>
<protein>
    <submittedName>
        <fullName evidence="9">SusD family</fullName>
    </submittedName>
</protein>
<dbReference type="PROSITE" id="PS51257">
    <property type="entry name" value="PROKAR_LIPOPROTEIN"/>
    <property type="match status" value="1"/>
</dbReference>
<accession>A0A174AQ88</accession>
<dbReference type="Proteomes" id="UP000095517">
    <property type="component" value="Unassembled WGS sequence"/>
</dbReference>
<keyword evidence="3 6" id="KW-0732">Signal</keyword>
<evidence type="ECO:0000256" key="5">
    <source>
        <dbReference type="ARBA" id="ARBA00023237"/>
    </source>
</evidence>
<keyword evidence="5" id="KW-0998">Cell outer membrane</keyword>
<evidence type="ECO:0000256" key="2">
    <source>
        <dbReference type="ARBA" id="ARBA00006275"/>
    </source>
</evidence>
<evidence type="ECO:0000256" key="1">
    <source>
        <dbReference type="ARBA" id="ARBA00004442"/>
    </source>
</evidence>
<dbReference type="InterPro" id="IPR011990">
    <property type="entry name" value="TPR-like_helical_dom_sf"/>
</dbReference>
<evidence type="ECO:0000256" key="6">
    <source>
        <dbReference type="SAM" id="SignalP"/>
    </source>
</evidence>
<feature type="signal peptide" evidence="6">
    <location>
        <begin position="1"/>
        <end position="24"/>
    </location>
</feature>
<evidence type="ECO:0000256" key="4">
    <source>
        <dbReference type="ARBA" id="ARBA00023136"/>
    </source>
</evidence>
<organism evidence="9 10">
    <name type="scientific">Bacteroides finegoldii</name>
    <dbReference type="NCBI Taxonomy" id="338188"/>
    <lineage>
        <taxon>Bacteria</taxon>
        <taxon>Pseudomonadati</taxon>
        <taxon>Bacteroidota</taxon>
        <taxon>Bacteroidia</taxon>
        <taxon>Bacteroidales</taxon>
        <taxon>Bacteroidaceae</taxon>
        <taxon>Bacteroides</taxon>
    </lineage>
</organism>
<dbReference type="Pfam" id="PF14322">
    <property type="entry name" value="SusD-like_3"/>
    <property type="match status" value="1"/>
</dbReference>
<dbReference type="SUPFAM" id="SSF48452">
    <property type="entry name" value="TPR-like"/>
    <property type="match status" value="1"/>
</dbReference>
<dbReference type="InterPro" id="IPR012944">
    <property type="entry name" value="SusD_RagB_dom"/>
</dbReference>
<evidence type="ECO:0000259" key="7">
    <source>
        <dbReference type="Pfam" id="PF07980"/>
    </source>
</evidence>
<reference evidence="9 10" key="1">
    <citation type="submission" date="2015-09" db="EMBL/GenBank/DDBJ databases">
        <authorList>
            <consortium name="Pathogen Informatics"/>
        </authorList>
    </citation>
    <scope>NUCLEOTIDE SEQUENCE [LARGE SCALE GENOMIC DNA]</scope>
    <source>
        <strain evidence="9 10">2789STDY5608840</strain>
    </source>
</reference>
<gene>
    <name evidence="9" type="ORF">ERS852397_01042</name>
</gene>
<dbReference type="InterPro" id="IPR033985">
    <property type="entry name" value="SusD-like_N"/>
</dbReference>
<evidence type="ECO:0000313" key="10">
    <source>
        <dbReference type="Proteomes" id="UP000095517"/>
    </source>
</evidence>
<evidence type="ECO:0000313" key="9">
    <source>
        <dbReference type="EMBL" id="CUN90762.1"/>
    </source>
</evidence>
<feature type="domain" description="SusD-like N-terminal" evidence="8">
    <location>
        <begin position="97"/>
        <end position="224"/>
    </location>
</feature>